<evidence type="ECO:0000313" key="1">
    <source>
        <dbReference type="EMBL" id="PIA99901.1"/>
    </source>
</evidence>
<name>A0A2G5I561_CERBT</name>
<gene>
    <name evidence="1" type="ORF">CB0940_03391</name>
    <name evidence="2" type="ORF">RHO25_005186</name>
</gene>
<dbReference type="OrthoDB" id="3649486at2759"/>
<accession>A0A2G5I561</accession>
<dbReference type="Proteomes" id="UP001302367">
    <property type="component" value="Chromosome 3"/>
</dbReference>
<dbReference type="EMBL" id="LKMD01000101">
    <property type="protein sequence ID" value="PIA99901.1"/>
    <property type="molecule type" value="Genomic_DNA"/>
</dbReference>
<reference evidence="2 4" key="2">
    <citation type="submission" date="2023-09" db="EMBL/GenBank/DDBJ databases">
        <title>Complete-Gapless Cercospora beticola genome.</title>
        <authorList>
            <person name="Wyatt N.A."/>
            <person name="Spanner R.E."/>
            <person name="Bolton M.D."/>
        </authorList>
    </citation>
    <scope>NUCLEOTIDE SEQUENCE [LARGE SCALE GENOMIC DNA]</scope>
    <source>
        <strain evidence="2">Cb09-40</strain>
    </source>
</reference>
<sequence length="159" mass="17278">MASHITIDLSNIGDKVVAAIHESMEKVVEAKVAAALAKKGEDEKPEPELDVAGMHRQILSNAKCLHRVLATGTNIHQQNTFDVITWGVGTTLSALVIFEGSRRVLLRGPDAPSEAKALQKLLTMTTEMMKTKSVSFELPANGWRSITGDGNSYYCTAQR</sequence>
<organism evidence="1 3">
    <name type="scientific">Cercospora beticola</name>
    <name type="common">Sugarbeet leaf spot fungus</name>
    <dbReference type="NCBI Taxonomy" id="122368"/>
    <lineage>
        <taxon>Eukaryota</taxon>
        <taxon>Fungi</taxon>
        <taxon>Dikarya</taxon>
        <taxon>Ascomycota</taxon>
        <taxon>Pezizomycotina</taxon>
        <taxon>Dothideomycetes</taxon>
        <taxon>Dothideomycetidae</taxon>
        <taxon>Mycosphaerellales</taxon>
        <taxon>Mycosphaerellaceae</taxon>
        <taxon>Cercospora</taxon>
    </lineage>
</organism>
<dbReference type="AlphaFoldDB" id="A0A2G5I561"/>
<evidence type="ECO:0000313" key="2">
    <source>
        <dbReference type="EMBL" id="WPB00566.1"/>
    </source>
</evidence>
<reference evidence="1 3" key="1">
    <citation type="submission" date="2015-10" db="EMBL/GenBank/DDBJ databases">
        <title>The cercosporin biosynthetic gene cluster was horizontally transferred to several fungal lineages and shown to be expanded in Cercospora beticola based on microsynteny with recipient genomes.</title>
        <authorList>
            <person name="De Jonge R."/>
            <person name="Ebert M.K."/>
            <person name="Suttle J.C."/>
            <person name="Jurick Ii W.M."/>
            <person name="Secor G.A."/>
            <person name="Thomma B.P."/>
            <person name="Van De Peer Y."/>
            <person name="Bolton M.D."/>
        </authorList>
    </citation>
    <scope>NUCLEOTIDE SEQUENCE [LARGE SCALE GENOMIC DNA]</scope>
    <source>
        <strain evidence="1 3">09-40</strain>
    </source>
</reference>
<dbReference type="Proteomes" id="UP000230605">
    <property type="component" value="Chromosome 3"/>
</dbReference>
<dbReference type="EMBL" id="CP134186">
    <property type="protein sequence ID" value="WPB00566.1"/>
    <property type="molecule type" value="Genomic_DNA"/>
</dbReference>
<proteinExistence type="predicted"/>
<evidence type="ECO:0000313" key="4">
    <source>
        <dbReference type="Proteomes" id="UP001302367"/>
    </source>
</evidence>
<protein>
    <submittedName>
        <fullName evidence="1">Uncharacterized protein</fullName>
    </submittedName>
</protein>
<evidence type="ECO:0000313" key="3">
    <source>
        <dbReference type="Proteomes" id="UP000230605"/>
    </source>
</evidence>
<keyword evidence="4" id="KW-1185">Reference proteome</keyword>